<name>A0A1R0GU27_9FUNG</name>
<dbReference type="AlphaFoldDB" id="A0A1R0GU27"/>
<protein>
    <submittedName>
        <fullName evidence="2">Uncharacterized protein</fullName>
    </submittedName>
</protein>
<accession>A0A1R0GU27</accession>
<dbReference type="EMBL" id="LSSL01003521">
    <property type="protein sequence ID" value="OLY80387.1"/>
    <property type="molecule type" value="Genomic_DNA"/>
</dbReference>
<feature type="region of interest" description="Disordered" evidence="1">
    <location>
        <begin position="105"/>
        <end position="129"/>
    </location>
</feature>
<sequence length="170" mass="18527">MGMVMLNHELVEFGAYPYVFAPEVEVWREEATDKDSDISVSSSSEFSALGYDLDPSVNLAVEPVMEDILYSLLGFSLSANPNPPVKFSPIIPILGAEHTLSVVSTGSSRPNVDSRSKRIIPAPRSLPGEGDECVSNSVISVASSLATEQQFQSEDLCQSNWYKKSTSYSR</sequence>
<evidence type="ECO:0000256" key="1">
    <source>
        <dbReference type="SAM" id="MobiDB-lite"/>
    </source>
</evidence>
<keyword evidence="3" id="KW-1185">Reference proteome</keyword>
<organism evidence="2 3">
    <name type="scientific">Smittium mucronatum</name>
    <dbReference type="NCBI Taxonomy" id="133383"/>
    <lineage>
        <taxon>Eukaryota</taxon>
        <taxon>Fungi</taxon>
        <taxon>Fungi incertae sedis</taxon>
        <taxon>Zoopagomycota</taxon>
        <taxon>Kickxellomycotina</taxon>
        <taxon>Harpellomycetes</taxon>
        <taxon>Harpellales</taxon>
        <taxon>Legeriomycetaceae</taxon>
        <taxon>Smittium</taxon>
    </lineage>
</organism>
<reference evidence="2 3" key="1">
    <citation type="journal article" date="2016" name="Mol. Biol. Evol.">
        <title>Genome-Wide Survey of Gut Fungi (Harpellales) Reveals the First Horizontally Transferred Ubiquitin Gene from a Mosquito Host.</title>
        <authorList>
            <person name="Wang Y."/>
            <person name="White M.M."/>
            <person name="Kvist S."/>
            <person name="Moncalvo J.M."/>
        </authorList>
    </citation>
    <scope>NUCLEOTIDE SEQUENCE [LARGE SCALE GENOMIC DNA]</scope>
    <source>
        <strain evidence="2 3">ALG-7-W6</strain>
    </source>
</reference>
<gene>
    <name evidence="2" type="ORF">AYI68_g5516</name>
</gene>
<proteinExistence type="predicted"/>
<evidence type="ECO:0000313" key="3">
    <source>
        <dbReference type="Proteomes" id="UP000187455"/>
    </source>
</evidence>
<comment type="caution">
    <text evidence="2">The sequence shown here is derived from an EMBL/GenBank/DDBJ whole genome shotgun (WGS) entry which is preliminary data.</text>
</comment>
<dbReference type="Proteomes" id="UP000187455">
    <property type="component" value="Unassembled WGS sequence"/>
</dbReference>
<evidence type="ECO:0000313" key="2">
    <source>
        <dbReference type="EMBL" id="OLY80387.1"/>
    </source>
</evidence>